<feature type="domain" description="BHLH" evidence="7">
    <location>
        <begin position="455"/>
        <end position="504"/>
    </location>
</feature>
<keyword evidence="9" id="KW-1185">Reference proteome</keyword>
<dbReference type="CDD" id="cd11449">
    <property type="entry name" value="bHLH_AtAIB_like"/>
    <property type="match status" value="1"/>
</dbReference>
<dbReference type="PROSITE" id="PS50888">
    <property type="entry name" value="BHLH"/>
    <property type="match status" value="1"/>
</dbReference>
<dbReference type="OrthoDB" id="677168at2759"/>
<dbReference type="PANTHER" id="PTHR11514:SF47">
    <property type="entry name" value="TRANSCRIPTION FACTOR BHLH13"/>
    <property type="match status" value="1"/>
</dbReference>
<dbReference type="Pfam" id="PF00010">
    <property type="entry name" value="HLH"/>
    <property type="match status" value="1"/>
</dbReference>
<evidence type="ECO:0000259" key="7">
    <source>
        <dbReference type="PROSITE" id="PS50888"/>
    </source>
</evidence>
<dbReference type="InterPro" id="IPR036638">
    <property type="entry name" value="HLH_DNA-bd_sf"/>
</dbReference>
<keyword evidence="4 5" id="KW-0539">Nucleus</keyword>
<feature type="compositionally biased region" description="Basic and acidic residues" evidence="6">
    <location>
        <begin position="428"/>
        <end position="442"/>
    </location>
</feature>
<dbReference type="GO" id="GO:0000976">
    <property type="term" value="F:transcription cis-regulatory region binding"/>
    <property type="evidence" value="ECO:0007669"/>
    <property type="project" value="TreeGrafter"/>
</dbReference>
<dbReference type="InterPro" id="IPR025610">
    <property type="entry name" value="MYC/MYB_N"/>
</dbReference>
<reference evidence="8 9" key="1">
    <citation type="submission" date="2020-10" db="EMBL/GenBank/DDBJ databases">
        <title>The Coptis chinensis genome and diversification of protoberbering-type alkaloids.</title>
        <authorList>
            <person name="Wang B."/>
            <person name="Shu S."/>
            <person name="Song C."/>
            <person name="Liu Y."/>
        </authorList>
    </citation>
    <scope>NUCLEOTIDE SEQUENCE [LARGE SCALE GENOMIC DNA]</scope>
    <source>
        <strain evidence="8">HL-2020</strain>
        <tissue evidence="8">Leaf</tissue>
    </source>
</reference>
<keyword evidence="3 5" id="KW-0804">Transcription</keyword>
<dbReference type="GO" id="GO:0003700">
    <property type="term" value="F:DNA-binding transcription factor activity"/>
    <property type="evidence" value="ECO:0007669"/>
    <property type="project" value="InterPro"/>
</dbReference>
<proteinExistence type="predicted"/>
<evidence type="ECO:0000256" key="2">
    <source>
        <dbReference type="ARBA" id="ARBA00023015"/>
    </source>
</evidence>
<comment type="caution">
    <text evidence="8">The sequence shown here is derived from an EMBL/GenBank/DDBJ whole genome shotgun (WGS) entry which is preliminary data.</text>
</comment>
<evidence type="ECO:0000313" key="9">
    <source>
        <dbReference type="Proteomes" id="UP000631114"/>
    </source>
</evidence>
<dbReference type="Pfam" id="PF22754">
    <property type="entry name" value="bHLH-TF_ACT-like_plant"/>
    <property type="match status" value="1"/>
</dbReference>
<dbReference type="InterPro" id="IPR054502">
    <property type="entry name" value="bHLH-TF_ACT-like_plant"/>
</dbReference>
<evidence type="ECO:0000256" key="3">
    <source>
        <dbReference type="ARBA" id="ARBA00023163"/>
    </source>
</evidence>
<dbReference type="EMBL" id="JADFTS010000003">
    <property type="protein sequence ID" value="KAF9616410.1"/>
    <property type="molecule type" value="Genomic_DNA"/>
</dbReference>
<dbReference type="PANTHER" id="PTHR11514">
    <property type="entry name" value="MYC"/>
    <property type="match status" value="1"/>
</dbReference>
<evidence type="ECO:0000256" key="1">
    <source>
        <dbReference type="ARBA" id="ARBA00004123"/>
    </source>
</evidence>
<accession>A0A835IEB6</accession>
<dbReference type="InterPro" id="IPR045084">
    <property type="entry name" value="AIB/MYC-like"/>
</dbReference>
<gene>
    <name evidence="8" type="ORF">IFM89_029664</name>
</gene>
<dbReference type="InterPro" id="IPR011598">
    <property type="entry name" value="bHLH_dom"/>
</dbReference>
<keyword evidence="2 5" id="KW-0805">Transcription regulation</keyword>
<feature type="compositionally biased region" description="Basic and acidic residues" evidence="6">
    <location>
        <begin position="452"/>
        <end position="466"/>
    </location>
</feature>
<sequence>MEEESVMGDGFWNEEDKAMVITVLGAKAFEYLTTSTVSSEGLVTAIGSDPNLQNKLSELVESPNASSFSWNYAIFWQISRSKAGELFLGWGDGYCREPREGEESETTFMLNVRIEEDETQQKMRKRVLQKLNTYFGGSEEENIALGLDRVTDTEMFFLTSMYFSFPRGEGAPGKSYGSGKHLWLSNALKCSTDYCVRSFLARLAGIQTIILIPTDTGVVELGSVRSIPENFEVLQMIRSMFSTVSSHMSVSPISVVPVVNDMNGSALFSNNGIRERSDECHKVFGQDLNLGRTQFNEKILVPKLEERPWEVCSNGNRLSFANSRKGALGFGWPAIRGLSPAATNGAYSSQTSINGHQKLGNANGIVVISNSMDSAQNSHGHANAFGQRNAFQPPKQLQRQIDFSGGVTSRASVVARSNGVELELSDVDACKEDQSGPADERRPRKRGRKPANGREEPLNHVEAERQRREKLNQRFYALRAVVPNISKMDKASLLGDAITYITDLQKKLKDMESEKENFGNPAREAATSMTDSASENRKQTPDIDIQSLHDELIVRVSCPIDTHPASKVIQAFKEAQVTVVESKISTCNDTVFHTFVVKTQESELLTKDKLIATFSHETNNL</sequence>
<dbReference type="CDD" id="cd04873">
    <property type="entry name" value="ACT_UUR-ACR-like"/>
    <property type="match status" value="1"/>
</dbReference>
<dbReference type="GO" id="GO:0046983">
    <property type="term" value="F:protein dimerization activity"/>
    <property type="evidence" value="ECO:0007669"/>
    <property type="project" value="InterPro"/>
</dbReference>
<organism evidence="8 9">
    <name type="scientific">Coptis chinensis</name>
    <dbReference type="NCBI Taxonomy" id="261450"/>
    <lineage>
        <taxon>Eukaryota</taxon>
        <taxon>Viridiplantae</taxon>
        <taxon>Streptophyta</taxon>
        <taxon>Embryophyta</taxon>
        <taxon>Tracheophyta</taxon>
        <taxon>Spermatophyta</taxon>
        <taxon>Magnoliopsida</taxon>
        <taxon>Ranunculales</taxon>
        <taxon>Ranunculaceae</taxon>
        <taxon>Coptidoideae</taxon>
        <taxon>Coptis</taxon>
    </lineage>
</organism>
<dbReference type="Pfam" id="PF14215">
    <property type="entry name" value="bHLH-MYC_N"/>
    <property type="match status" value="1"/>
</dbReference>
<dbReference type="SMART" id="SM00353">
    <property type="entry name" value="HLH"/>
    <property type="match status" value="1"/>
</dbReference>
<name>A0A835IEB6_9MAGN</name>
<dbReference type="AlphaFoldDB" id="A0A835IEB6"/>
<comment type="subcellular location">
    <subcellularLocation>
        <location evidence="1 5">Nucleus</location>
    </subcellularLocation>
</comment>
<dbReference type="FunFam" id="4.10.280.10:FF:000078">
    <property type="entry name" value="Transcription factor bHLH13"/>
    <property type="match status" value="1"/>
</dbReference>
<dbReference type="GO" id="GO:0005634">
    <property type="term" value="C:nucleus"/>
    <property type="evidence" value="ECO:0007669"/>
    <property type="project" value="UniProtKB-SubCell"/>
</dbReference>
<evidence type="ECO:0000256" key="6">
    <source>
        <dbReference type="SAM" id="MobiDB-lite"/>
    </source>
</evidence>
<dbReference type="SUPFAM" id="SSF47459">
    <property type="entry name" value="HLH, helix-loop-helix DNA-binding domain"/>
    <property type="match status" value="1"/>
</dbReference>
<feature type="region of interest" description="Disordered" evidence="6">
    <location>
        <begin position="426"/>
        <end position="466"/>
    </location>
</feature>
<evidence type="ECO:0000256" key="5">
    <source>
        <dbReference type="RuleBase" id="RU369104"/>
    </source>
</evidence>
<dbReference type="Gene3D" id="4.10.280.10">
    <property type="entry name" value="Helix-loop-helix DNA-binding domain"/>
    <property type="match status" value="1"/>
</dbReference>
<dbReference type="Proteomes" id="UP000631114">
    <property type="component" value="Unassembled WGS sequence"/>
</dbReference>
<evidence type="ECO:0000256" key="4">
    <source>
        <dbReference type="ARBA" id="ARBA00023242"/>
    </source>
</evidence>
<feature type="region of interest" description="Disordered" evidence="6">
    <location>
        <begin position="516"/>
        <end position="539"/>
    </location>
</feature>
<protein>
    <recommendedName>
        <fullName evidence="5">Transcription factor</fullName>
        <shortName evidence="5">bHLH transcription factor</shortName>
    </recommendedName>
    <alternativeName>
        <fullName evidence="5">Basic helix-loop-helix protein</fullName>
    </alternativeName>
</protein>
<evidence type="ECO:0000313" key="8">
    <source>
        <dbReference type="EMBL" id="KAF9616410.1"/>
    </source>
</evidence>